<protein>
    <recommendedName>
        <fullName evidence="2">Swt1-like HEPN domain-containing protein</fullName>
    </recommendedName>
</protein>
<dbReference type="EMBL" id="CAMPGE010010471">
    <property type="protein sequence ID" value="CAI2369320.1"/>
    <property type="molecule type" value="Genomic_DNA"/>
</dbReference>
<evidence type="ECO:0000313" key="4">
    <source>
        <dbReference type="Proteomes" id="UP001295684"/>
    </source>
</evidence>
<dbReference type="Proteomes" id="UP001295684">
    <property type="component" value="Unassembled WGS sequence"/>
</dbReference>
<reference evidence="3" key="1">
    <citation type="submission" date="2023-07" db="EMBL/GenBank/DDBJ databases">
        <authorList>
            <consortium name="AG Swart"/>
            <person name="Singh M."/>
            <person name="Singh A."/>
            <person name="Seah K."/>
            <person name="Emmerich C."/>
        </authorList>
    </citation>
    <scope>NUCLEOTIDE SEQUENCE</scope>
    <source>
        <strain evidence="3">DP1</strain>
    </source>
</reference>
<name>A0AAD1ULY3_EUPCR</name>
<evidence type="ECO:0000256" key="1">
    <source>
        <dbReference type="SAM" id="MobiDB-lite"/>
    </source>
</evidence>
<feature type="region of interest" description="Disordered" evidence="1">
    <location>
        <begin position="245"/>
        <end position="267"/>
    </location>
</feature>
<dbReference type="AlphaFoldDB" id="A0AAD1ULY3"/>
<comment type="caution">
    <text evidence="3">The sequence shown here is derived from an EMBL/GenBank/DDBJ whole genome shotgun (WGS) entry which is preliminary data.</text>
</comment>
<dbReference type="Pfam" id="PF18731">
    <property type="entry name" value="HEPN_Swt1"/>
    <property type="match status" value="1"/>
</dbReference>
<gene>
    <name evidence="3" type="ORF">ECRASSUSDP1_LOCUS10619</name>
</gene>
<feature type="domain" description="Swt1-like HEPN" evidence="2">
    <location>
        <begin position="77"/>
        <end position="155"/>
    </location>
</feature>
<accession>A0AAD1ULY3</accession>
<sequence>MESDLSKTNNWESREQVHKAIEHFTCVFQYYIVESLKQEYGEDYLNVIAYGVGYNTAGKSVQPYSGDKEMINQEKIQYEGYKKVHPDNWDFSHCFTVFLKFWDSLFSKSFTTNIPKSYIFILKHFRNQWAHNAQFTLRDAYRVADTVQLFFEMINAPTDEISMIRLVVLDKLFAEEKQKILNGQANAAPQKPVEEEQDSGCIKRNWGTVEAADSFSSEMNKRGETTSFTALAFDNDDFCGKAAGAKGSTAWQPTHSSEDADFTTEFI</sequence>
<evidence type="ECO:0000313" key="3">
    <source>
        <dbReference type="EMBL" id="CAI2369320.1"/>
    </source>
</evidence>
<keyword evidence="4" id="KW-1185">Reference proteome</keyword>
<organism evidence="3 4">
    <name type="scientific">Euplotes crassus</name>
    <dbReference type="NCBI Taxonomy" id="5936"/>
    <lineage>
        <taxon>Eukaryota</taxon>
        <taxon>Sar</taxon>
        <taxon>Alveolata</taxon>
        <taxon>Ciliophora</taxon>
        <taxon>Intramacronucleata</taxon>
        <taxon>Spirotrichea</taxon>
        <taxon>Hypotrichia</taxon>
        <taxon>Euplotida</taxon>
        <taxon>Euplotidae</taxon>
        <taxon>Moneuplotes</taxon>
    </lineage>
</organism>
<proteinExistence type="predicted"/>
<dbReference type="InterPro" id="IPR041650">
    <property type="entry name" value="HEPN_Swt1"/>
</dbReference>
<evidence type="ECO:0000259" key="2">
    <source>
        <dbReference type="Pfam" id="PF18731"/>
    </source>
</evidence>